<feature type="transmembrane region" description="Helical" evidence="1">
    <location>
        <begin position="202"/>
        <end position="221"/>
    </location>
</feature>
<name>A0A0P1FCX8_9RHOB</name>
<feature type="transmembrane region" description="Helical" evidence="1">
    <location>
        <begin position="38"/>
        <end position="58"/>
    </location>
</feature>
<reference evidence="2 3" key="1">
    <citation type="submission" date="2015-09" db="EMBL/GenBank/DDBJ databases">
        <authorList>
            <consortium name="Swine Surveillance"/>
        </authorList>
    </citation>
    <scope>NUCLEOTIDE SEQUENCE [LARGE SCALE GENOMIC DNA]</scope>
    <source>
        <strain evidence="2 3">CECT 7688</strain>
    </source>
</reference>
<dbReference type="EMBL" id="CYPW01000006">
    <property type="protein sequence ID" value="CUH51254.1"/>
    <property type="molecule type" value="Genomic_DNA"/>
</dbReference>
<dbReference type="Proteomes" id="UP000054823">
    <property type="component" value="Unassembled WGS sequence"/>
</dbReference>
<proteinExistence type="predicted"/>
<evidence type="ECO:0000313" key="3">
    <source>
        <dbReference type="Proteomes" id="UP000054823"/>
    </source>
</evidence>
<protein>
    <submittedName>
        <fullName evidence="2">Phosphatidate cytidylyltransferase</fullName>
        <ecNumber evidence="2">2.7.7.41</ecNumber>
    </submittedName>
</protein>
<feature type="transmembrane region" description="Helical" evidence="1">
    <location>
        <begin position="162"/>
        <end position="181"/>
    </location>
</feature>
<dbReference type="PANTHER" id="PTHR43535">
    <property type="entry name" value="PHOSPHATIDATE CYTIDYLYLTRANSFERASE"/>
    <property type="match status" value="1"/>
</dbReference>
<keyword evidence="1" id="KW-0812">Transmembrane</keyword>
<gene>
    <name evidence="2" type="primary">cdsA_1</name>
    <name evidence="2" type="ORF">SHM7688_00688</name>
</gene>
<evidence type="ECO:0000313" key="2">
    <source>
        <dbReference type="EMBL" id="CUH51254.1"/>
    </source>
</evidence>
<feature type="transmembrane region" description="Helical" evidence="1">
    <location>
        <begin position="137"/>
        <end position="156"/>
    </location>
</feature>
<keyword evidence="1" id="KW-1133">Transmembrane helix</keyword>
<dbReference type="STRING" id="321267.SHM7688_00688"/>
<dbReference type="Pfam" id="PF01148">
    <property type="entry name" value="CTP_transf_1"/>
    <property type="match status" value="1"/>
</dbReference>
<dbReference type="OrthoDB" id="7848854at2"/>
<dbReference type="GO" id="GO:0004605">
    <property type="term" value="F:phosphatidate cytidylyltransferase activity"/>
    <property type="evidence" value="ECO:0007669"/>
    <property type="project" value="UniProtKB-EC"/>
</dbReference>
<keyword evidence="1" id="KW-0472">Membrane</keyword>
<keyword evidence="3" id="KW-1185">Reference proteome</keyword>
<keyword evidence="2" id="KW-0808">Transferase</keyword>
<dbReference type="PANTHER" id="PTHR43535:SF1">
    <property type="entry name" value="PHOSPHATIDATE CYTIDYLYLTRANSFERASE"/>
    <property type="match status" value="1"/>
</dbReference>
<organism evidence="2 3">
    <name type="scientific">Shimia marina</name>
    <dbReference type="NCBI Taxonomy" id="321267"/>
    <lineage>
        <taxon>Bacteria</taxon>
        <taxon>Pseudomonadati</taxon>
        <taxon>Pseudomonadota</taxon>
        <taxon>Alphaproteobacteria</taxon>
        <taxon>Rhodobacterales</taxon>
        <taxon>Roseobacteraceae</taxon>
    </lineage>
</organism>
<dbReference type="GO" id="GO:0009273">
    <property type="term" value="P:peptidoglycan-based cell wall biogenesis"/>
    <property type="evidence" value="ECO:0007669"/>
    <property type="project" value="TreeGrafter"/>
</dbReference>
<feature type="transmembrane region" description="Helical" evidence="1">
    <location>
        <begin position="105"/>
        <end position="125"/>
    </location>
</feature>
<feature type="transmembrane region" description="Helical" evidence="1">
    <location>
        <begin position="9"/>
        <end position="32"/>
    </location>
</feature>
<dbReference type="EC" id="2.7.7.41" evidence="2"/>
<accession>A0A0P1FCX8</accession>
<sequence length="292" mass="30455">MTPLMIHKIALVASSIIGAGFALLAVMALWPALRSKSLALMGTLLSATLIMLCLCGLFMMGPQVLIAAGALAAARISYEVATLRFSQDRYVILCVTTATVLTVSSALYVPVALACAALWFGLFACKACAITVHKYRITNILLFPVLPFALLAHGAVSPNLTALMLATYVMVEIFDSFALFFGSLLGRTKAFPGVSPNKTVEGLVGGAAALLLAACAAAIIWGFPLALTAPTALLTGGLAVAGDLAASRHKRLAGVKDYPKFLPRQGGLLDSLDSWIAAGGGLTALNLLIYLW</sequence>
<evidence type="ECO:0000256" key="1">
    <source>
        <dbReference type="SAM" id="Phobius"/>
    </source>
</evidence>
<dbReference type="AlphaFoldDB" id="A0A0P1FCX8"/>
<dbReference type="GO" id="GO:0005886">
    <property type="term" value="C:plasma membrane"/>
    <property type="evidence" value="ECO:0007669"/>
    <property type="project" value="TreeGrafter"/>
</dbReference>
<feature type="transmembrane region" description="Helical" evidence="1">
    <location>
        <begin position="267"/>
        <end position="291"/>
    </location>
</feature>
<keyword evidence="2" id="KW-0548">Nucleotidyltransferase</keyword>